<sequence length="898" mass="102038">MIIVFKFVQQNLYFCDWMLKSRLWMPKYDCELDYSLNLNQWNNPGQNIVGNSALLDARVITAAALQKSAYELITVYKVLDIGYSGSISNAHIFINASITHSSVFKQNIVQIYPFGSVLGQLDNVSISGCVNISSSLVNVSELKFSRMFGSVFGDAVNYPPEHNEEFQFRNVSSSLRFFLNGIEITANTVINNTQITIENGIDQPVNITVNQYQLSDDTNMHHFTYELTDQVSGQQNIITAWFGFPLNFGLNNNTNALNDLYPFSLQMSLDKYYETKGMALRRFNVNGFEVEYPYYHVDFVVYQDNTKSVAIKDQQIIICSGDKIFDIKTKSCISRDQCYAKTDQLLFQASCVLLCPMNFVVFNKSCYQECPRWLGSFMSGNVCIQAQNGKFASKSESVNNCPIFTFKLGCYEYCPHGTNIQGYTCVEPVQLSQCASNEYFVPSSLIDTRFFNICIYNVPVWMYISTDQINKILNTYKSPCQGYIHINNYQNVLPAYVKDNGLCPQSCQQGQYPQINVQTCHQCLSNIYDGGLIFERDGDKCLNTCIKYSIQDNNKICEDKQPSNCPFWYFIKTLADKSIICTECDTSLHFQDSKISSVCVCIQGQILKIDRCVSSCPPTQIFQYGASDCSDCPLNQVPNLNQDNCVSKSSCYPGFLNLAGTYCITSCSSESAFYNVNNQCVTCQSLDSLSIFVIDSCKCIFGASKSTPSSPCSCNSGFVERSVHHQSINRTAASRWSAGLARRSAELRLRQRRLATLDVQGLPPLRRSIPQRGPSTSSRETGREMEWETWSVVTKSSQNMLNESIYFCILFIVTGQTGHLGIRNINKYMYLFQKDIFKRKCMLGQMSRNRGVYKQQRSLFSMYFSDPERRSNSLRRSYSVLAWLFEFEPNILHIRLCK</sequence>
<gene>
    <name evidence="1" type="ORF">HINF_LOCUS18469</name>
</gene>
<dbReference type="InterPro" id="IPR009030">
    <property type="entry name" value="Growth_fac_rcpt_cys_sf"/>
</dbReference>
<name>A0ABP1HZW3_9EUKA</name>
<protein>
    <submittedName>
        <fullName evidence="1">Growth_factor receptor cysteine-rich domain superfamily</fullName>
    </submittedName>
</protein>
<organism evidence="1 2">
    <name type="scientific">Hexamita inflata</name>
    <dbReference type="NCBI Taxonomy" id="28002"/>
    <lineage>
        <taxon>Eukaryota</taxon>
        <taxon>Metamonada</taxon>
        <taxon>Diplomonadida</taxon>
        <taxon>Hexamitidae</taxon>
        <taxon>Hexamitinae</taxon>
        <taxon>Hexamita</taxon>
    </lineage>
</organism>
<evidence type="ECO:0000313" key="1">
    <source>
        <dbReference type="EMBL" id="CAL6003572.1"/>
    </source>
</evidence>
<comment type="caution">
    <text evidence="1">The sequence shown here is derived from an EMBL/GenBank/DDBJ whole genome shotgun (WGS) entry which is preliminary data.</text>
</comment>
<reference evidence="1 2" key="1">
    <citation type="submission" date="2024-07" db="EMBL/GenBank/DDBJ databases">
        <authorList>
            <person name="Akdeniz Z."/>
        </authorList>
    </citation>
    <scope>NUCLEOTIDE SEQUENCE [LARGE SCALE GENOMIC DNA]</scope>
</reference>
<dbReference type="Proteomes" id="UP001642409">
    <property type="component" value="Unassembled WGS sequence"/>
</dbReference>
<evidence type="ECO:0000313" key="2">
    <source>
        <dbReference type="Proteomes" id="UP001642409"/>
    </source>
</evidence>
<proteinExistence type="predicted"/>
<dbReference type="EMBL" id="CAXDID020000047">
    <property type="protein sequence ID" value="CAL6003572.1"/>
    <property type="molecule type" value="Genomic_DNA"/>
</dbReference>
<keyword evidence="1" id="KW-0675">Receptor</keyword>
<dbReference type="SUPFAM" id="SSF57184">
    <property type="entry name" value="Growth factor receptor domain"/>
    <property type="match status" value="1"/>
</dbReference>
<accession>A0ABP1HZW3</accession>
<keyword evidence="2" id="KW-1185">Reference proteome</keyword>